<organism evidence="2">
    <name type="scientific">uncultured Vibrionales bacterium HF0010_22E23</name>
    <dbReference type="NCBI Taxonomy" id="710999"/>
    <lineage>
        <taxon>Bacteria</taxon>
        <taxon>Pseudomonadati</taxon>
        <taxon>Pseudomonadota</taxon>
        <taxon>Gammaproteobacteria</taxon>
        <taxon>Vibrionales</taxon>
        <taxon>environmental samples</taxon>
    </lineage>
</organism>
<evidence type="ECO:0000313" key="2">
    <source>
        <dbReference type="EMBL" id="ADI16999.1"/>
    </source>
</evidence>
<name>E0XRF8_9GAMM</name>
<dbReference type="AlphaFoldDB" id="E0XRF8"/>
<sequence length="103" mass="12053">MAFGTTRCGKPRYAGDNMREKHTLVIDAHDKPELVERILRVVRHRGFTLRTLDMHHRQDGENNVQIRLTVESTRSIDTLYHQLDKLWDITQVRSASQQVESLD</sequence>
<dbReference type="NCBIfam" id="NF008362">
    <property type="entry name" value="PRK11152.1"/>
    <property type="match status" value="1"/>
</dbReference>
<dbReference type="PROSITE" id="PS51671">
    <property type="entry name" value="ACT"/>
    <property type="match status" value="1"/>
</dbReference>
<evidence type="ECO:0000259" key="1">
    <source>
        <dbReference type="PROSITE" id="PS51671"/>
    </source>
</evidence>
<protein>
    <submittedName>
        <fullName evidence="2">Acetolactate synthase (Isozyme II), small (Regulatory) subunit</fullName>
    </submittedName>
</protein>
<dbReference type="InterPro" id="IPR002912">
    <property type="entry name" value="ACT_dom"/>
</dbReference>
<accession>E0XRF8</accession>
<feature type="domain" description="ACT" evidence="1">
    <location>
        <begin position="23"/>
        <end position="97"/>
    </location>
</feature>
<dbReference type="SUPFAM" id="SSF55021">
    <property type="entry name" value="ACT-like"/>
    <property type="match status" value="1"/>
</dbReference>
<dbReference type="InterPro" id="IPR045865">
    <property type="entry name" value="ACT-like_dom_sf"/>
</dbReference>
<dbReference type="Gene3D" id="3.30.70.260">
    <property type="match status" value="1"/>
</dbReference>
<dbReference type="EMBL" id="GU474852">
    <property type="protein sequence ID" value="ADI16999.1"/>
    <property type="molecule type" value="Genomic_DNA"/>
</dbReference>
<proteinExistence type="predicted"/>
<reference evidence="2" key="1">
    <citation type="journal article" date="2011" name="Environ. Microbiol.">
        <title>Time-series analyses of Monterey Bay coastal microbial picoplankton using a 'genome proxy' microarray.</title>
        <authorList>
            <person name="Rich V.I."/>
            <person name="Pham V.D."/>
            <person name="Eppley J."/>
            <person name="Shi Y."/>
            <person name="DeLong E.F."/>
        </authorList>
    </citation>
    <scope>NUCLEOTIDE SEQUENCE</scope>
</reference>
<dbReference type="Pfam" id="PF13710">
    <property type="entry name" value="ACT_5"/>
    <property type="match status" value="1"/>
</dbReference>